<evidence type="ECO:0008006" key="3">
    <source>
        <dbReference type="Google" id="ProtNLM"/>
    </source>
</evidence>
<comment type="caution">
    <text evidence="1">The sequence shown here is derived from an EMBL/GenBank/DDBJ whole genome shotgun (WGS) entry which is preliminary data.</text>
</comment>
<sequence>MEFADALMSWSEFVDECAEGYSFGVYEYDNDLQVRDLLELAFDGEADELLGAEEARRSIVVVDERFRRILKPGVRVPGASETWWSGAVPARGGVELVEDLEENYRTEIDLVEGR</sequence>
<dbReference type="EMBL" id="JABBYC010000007">
    <property type="protein sequence ID" value="MBL0885908.1"/>
    <property type="molecule type" value="Genomic_DNA"/>
</dbReference>
<accession>A0ABS1LID3</accession>
<name>A0ABS1LID3_9MICO</name>
<dbReference type="RefSeq" id="WP_201845755.1">
    <property type="nucleotide sequence ID" value="NZ_JABBYC010000007.1"/>
</dbReference>
<reference evidence="1 2" key="1">
    <citation type="journal article" date="2021" name="Arch. Microbiol.">
        <title>Myceligenerans indicum sp. nov., an actinobacterium isolated from mangrove sediment of Sundarbans, India.</title>
        <authorList>
            <person name="Asha K."/>
            <person name="Bhadury P."/>
        </authorList>
    </citation>
    <scope>NUCLEOTIDE SEQUENCE [LARGE SCALE GENOMIC DNA]</scope>
    <source>
        <strain evidence="1 2">I2</strain>
    </source>
</reference>
<evidence type="ECO:0000313" key="2">
    <source>
        <dbReference type="Proteomes" id="UP000675409"/>
    </source>
</evidence>
<evidence type="ECO:0000313" key="1">
    <source>
        <dbReference type="EMBL" id="MBL0885908.1"/>
    </source>
</evidence>
<proteinExistence type="predicted"/>
<dbReference type="Proteomes" id="UP000675409">
    <property type="component" value="Unassembled WGS sequence"/>
</dbReference>
<gene>
    <name evidence="1" type="ORF">HGK34_06400</name>
</gene>
<keyword evidence="2" id="KW-1185">Reference proteome</keyword>
<protein>
    <recommendedName>
        <fullName evidence="3">CdiI immunity protein domain-containing protein</fullName>
    </recommendedName>
</protein>
<organism evidence="1 2">
    <name type="scientific">Myceligenerans indicum</name>
    <dbReference type="NCBI Taxonomy" id="2593663"/>
    <lineage>
        <taxon>Bacteria</taxon>
        <taxon>Bacillati</taxon>
        <taxon>Actinomycetota</taxon>
        <taxon>Actinomycetes</taxon>
        <taxon>Micrococcales</taxon>
        <taxon>Promicromonosporaceae</taxon>
        <taxon>Myceligenerans</taxon>
    </lineage>
</organism>